<protein>
    <recommendedName>
        <fullName evidence="7">Nudix hydrolase domain-containing protein</fullName>
    </recommendedName>
</protein>
<dbReference type="EMBL" id="AP014685">
    <property type="protein sequence ID" value="BAR58130.1"/>
    <property type="molecule type" value="Genomic_DNA"/>
</dbReference>
<dbReference type="Proteomes" id="UP000063308">
    <property type="component" value="Chromosome"/>
</dbReference>
<dbReference type="PANTHER" id="PTHR12992:SF11">
    <property type="entry name" value="MITOCHONDRIAL COENZYME A DIPHOSPHATASE NUDT8"/>
    <property type="match status" value="1"/>
</dbReference>
<dbReference type="InterPro" id="IPR015797">
    <property type="entry name" value="NUDIX_hydrolase-like_dom_sf"/>
</dbReference>
<dbReference type="GO" id="GO:0010945">
    <property type="term" value="F:coenzyme A diphosphatase activity"/>
    <property type="evidence" value="ECO:0007669"/>
    <property type="project" value="InterPro"/>
</dbReference>
<proteinExistence type="predicted"/>
<evidence type="ECO:0000256" key="2">
    <source>
        <dbReference type="ARBA" id="ARBA00001946"/>
    </source>
</evidence>
<dbReference type="PANTHER" id="PTHR12992">
    <property type="entry name" value="NUDIX HYDROLASE"/>
    <property type="match status" value="1"/>
</dbReference>
<evidence type="ECO:0000256" key="1">
    <source>
        <dbReference type="ARBA" id="ARBA00001936"/>
    </source>
</evidence>
<evidence type="ECO:0000256" key="6">
    <source>
        <dbReference type="ARBA" id="ARBA00023211"/>
    </source>
</evidence>
<dbReference type="CDD" id="cd03426">
    <property type="entry name" value="NUDIX_CoAse_Nudt7"/>
    <property type="match status" value="1"/>
</dbReference>
<dbReference type="SUPFAM" id="SSF55811">
    <property type="entry name" value="Nudix"/>
    <property type="match status" value="1"/>
</dbReference>
<gene>
    <name evidence="8" type="ORF">NK6_4971</name>
</gene>
<accession>A0A0E3VUW7</accession>
<dbReference type="Gene3D" id="3.90.79.10">
    <property type="entry name" value="Nucleoside Triphosphate Pyrophosphohydrolase"/>
    <property type="match status" value="1"/>
</dbReference>
<evidence type="ECO:0000256" key="5">
    <source>
        <dbReference type="ARBA" id="ARBA00022842"/>
    </source>
</evidence>
<reference evidence="8 9" key="1">
    <citation type="submission" date="2014-11" db="EMBL/GenBank/DDBJ databases">
        <title>Symbiosis island explosion on the genome of extra-slow-growing strains of soybean bradyrhizobia with massive insertion sequences.</title>
        <authorList>
            <person name="Iida T."/>
            <person name="Minamisawa K."/>
        </authorList>
    </citation>
    <scope>NUCLEOTIDE SEQUENCE [LARGE SCALE GENOMIC DNA]</scope>
    <source>
        <strain evidence="8 9">NK6</strain>
    </source>
</reference>
<sequence length="224" mass="24533">MTERADSDDRLTGIGSAFYSRAQQRLTFDIPAALTDPDAIALADVHSADPAVLAAIAAVRPIRPAAVLVPVVQHDELGVLLTERTSRLNDHGGEISFPGGKIDAGDQSPVAAALREAEEEIGLSREFVEPIGYLDVHVTPFGHRILPVLARVLPGFALRLNRDEVEDSFEASLSVLMDPQNHRDETLDWNGFPLKSYTLQFGDRKIWGATAIILRNLYERVCRG</sequence>
<comment type="cofactor">
    <cofactor evidence="2">
        <name>Mg(2+)</name>
        <dbReference type="ChEBI" id="CHEBI:18420"/>
    </cofactor>
</comment>
<evidence type="ECO:0000259" key="7">
    <source>
        <dbReference type="PROSITE" id="PS51462"/>
    </source>
</evidence>
<evidence type="ECO:0000256" key="4">
    <source>
        <dbReference type="ARBA" id="ARBA00022801"/>
    </source>
</evidence>
<keyword evidence="4" id="KW-0378">Hydrolase</keyword>
<evidence type="ECO:0000256" key="3">
    <source>
        <dbReference type="ARBA" id="ARBA00022723"/>
    </source>
</evidence>
<dbReference type="RefSeq" id="WP_060910176.1">
    <property type="nucleotide sequence ID" value="NZ_JAFCKD010000095.1"/>
</dbReference>
<dbReference type="GO" id="GO:0046872">
    <property type="term" value="F:metal ion binding"/>
    <property type="evidence" value="ECO:0007669"/>
    <property type="project" value="UniProtKB-KW"/>
</dbReference>
<dbReference type="InterPro" id="IPR045121">
    <property type="entry name" value="CoAse"/>
</dbReference>
<name>A0A0E3VUW7_9BRAD</name>
<evidence type="ECO:0000313" key="8">
    <source>
        <dbReference type="EMBL" id="BAR58130.1"/>
    </source>
</evidence>
<keyword evidence="3" id="KW-0479">Metal-binding</keyword>
<dbReference type="AlphaFoldDB" id="A0A0E3VUW7"/>
<dbReference type="Pfam" id="PF00293">
    <property type="entry name" value="NUDIX"/>
    <property type="match status" value="1"/>
</dbReference>
<feature type="domain" description="Nudix hydrolase" evidence="7">
    <location>
        <begin position="61"/>
        <end position="192"/>
    </location>
</feature>
<comment type="cofactor">
    <cofactor evidence="1">
        <name>Mn(2+)</name>
        <dbReference type="ChEBI" id="CHEBI:29035"/>
    </cofactor>
</comment>
<organism evidence="8 9">
    <name type="scientific">Bradyrhizobium diazoefficiens</name>
    <dbReference type="NCBI Taxonomy" id="1355477"/>
    <lineage>
        <taxon>Bacteria</taxon>
        <taxon>Pseudomonadati</taxon>
        <taxon>Pseudomonadota</taxon>
        <taxon>Alphaproteobacteria</taxon>
        <taxon>Hyphomicrobiales</taxon>
        <taxon>Nitrobacteraceae</taxon>
        <taxon>Bradyrhizobium</taxon>
    </lineage>
</organism>
<evidence type="ECO:0000313" key="9">
    <source>
        <dbReference type="Proteomes" id="UP000063308"/>
    </source>
</evidence>
<dbReference type="InterPro" id="IPR000086">
    <property type="entry name" value="NUDIX_hydrolase_dom"/>
</dbReference>
<dbReference type="PROSITE" id="PS51462">
    <property type="entry name" value="NUDIX"/>
    <property type="match status" value="1"/>
</dbReference>
<keyword evidence="6" id="KW-0464">Manganese</keyword>
<keyword evidence="5" id="KW-0460">Magnesium</keyword>